<comment type="caution">
    <text evidence="2">The sequence shown here is derived from an EMBL/GenBank/DDBJ whole genome shotgun (WGS) entry which is preliminary data.</text>
</comment>
<organism evidence="2 3">
    <name type="scientific">Photobacterium carnosum</name>
    <dbReference type="NCBI Taxonomy" id="2023717"/>
    <lineage>
        <taxon>Bacteria</taxon>
        <taxon>Pseudomonadati</taxon>
        <taxon>Pseudomonadota</taxon>
        <taxon>Gammaproteobacteria</taxon>
        <taxon>Vibrionales</taxon>
        <taxon>Vibrionaceae</taxon>
        <taxon>Photobacterium</taxon>
    </lineage>
</organism>
<dbReference type="GO" id="GO:0015074">
    <property type="term" value="P:DNA integration"/>
    <property type="evidence" value="ECO:0007669"/>
    <property type="project" value="InterPro"/>
</dbReference>
<accession>A0A2N4UQ27</accession>
<dbReference type="SUPFAM" id="SSF56349">
    <property type="entry name" value="DNA breaking-rejoining enzymes"/>
    <property type="match status" value="1"/>
</dbReference>
<dbReference type="EMBL" id="NPIB01000020">
    <property type="protein sequence ID" value="PLC57111.1"/>
    <property type="molecule type" value="Genomic_DNA"/>
</dbReference>
<dbReference type="AlphaFoldDB" id="A0A2N4UQ27"/>
<dbReference type="InterPro" id="IPR013762">
    <property type="entry name" value="Integrase-like_cat_sf"/>
</dbReference>
<dbReference type="Proteomes" id="UP000234420">
    <property type="component" value="Unassembled WGS sequence"/>
</dbReference>
<dbReference type="RefSeq" id="WP_065208493.1">
    <property type="nucleotide sequence ID" value="NZ_JABJXE010000015.1"/>
</dbReference>
<keyword evidence="3" id="KW-1185">Reference proteome</keyword>
<protein>
    <submittedName>
        <fullName evidence="2">Uncharacterized protein</fullName>
    </submittedName>
</protein>
<sequence>MELSISNTENGYTSSEIKQIIENLSDRMSLATRLIISAGLRPCELHTLEKRNNGMYVVYTHDSKASRRVNVLPSLDAELTLYKRTKPVVQLSNKKRYMSCYNLPTGQHWHKRFNHVAIQVIGKSYSIKTLRSLYAINRWEYWYKSNTDAQTANYLIDLELGIGITLNKHRQWRKECVDSTYFDYESACENEISEQITGSLLTGQQTLNCFSCANLFYIAKQKGIPLSLENILNQSAPLALDAIKYFQWQYDFAKYNFNMVNADSCTTERQKAIAAHDLDISCLLLMKKLETSKEYLLEKSYYEIGFNVPFINNANLRERTY</sequence>
<gene>
    <name evidence="2" type="ORF">CIK00_15120</name>
</gene>
<evidence type="ECO:0000313" key="3">
    <source>
        <dbReference type="Proteomes" id="UP000234420"/>
    </source>
</evidence>
<proteinExistence type="predicted"/>
<name>A0A2N4UQ27_9GAMM</name>
<dbReference type="GO" id="GO:0003677">
    <property type="term" value="F:DNA binding"/>
    <property type="evidence" value="ECO:0007669"/>
    <property type="project" value="InterPro"/>
</dbReference>
<dbReference type="GO" id="GO:0006310">
    <property type="term" value="P:DNA recombination"/>
    <property type="evidence" value="ECO:0007669"/>
    <property type="project" value="UniProtKB-KW"/>
</dbReference>
<dbReference type="Gene3D" id="1.10.443.10">
    <property type="entry name" value="Intergrase catalytic core"/>
    <property type="match status" value="1"/>
</dbReference>
<evidence type="ECO:0000256" key="1">
    <source>
        <dbReference type="ARBA" id="ARBA00023172"/>
    </source>
</evidence>
<evidence type="ECO:0000313" key="2">
    <source>
        <dbReference type="EMBL" id="PLC57111.1"/>
    </source>
</evidence>
<dbReference type="InterPro" id="IPR011010">
    <property type="entry name" value="DNA_brk_join_enz"/>
</dbReference>
<reference evidence="2 3" key="1">
    <citation type="journal article" date="2018" name="Syst. Appl. Microbiol.">
        <title>Photobacterium carnosum sp. nov., isolated from spoiled modified atmosphere packaged poultry meat.</title>
        <authorList>
            <person name="Hilgarth M."/>
            <person name="Fuertes S."/>
            <person name="Ehrmann M."/>
            <person name="Vogel R.F."/>
        </authorList>
    </citation>
    <scope>NUCLEOTIDE SEQUENCE [LARGE SCALE GENOMIC DNA]</scope>
    <source>
        <strain evidence="2 3">TMW 2.2021</strain>
    </source>
</reference>
<keyword evidence="1" id="KW-0233">DNA recombination</keyword>